<dbReference type="HOGENOM" id="CLU_3086310_0_0_6"/>
<sequence>MVLLSLMSDKIIGMKIFPLNIVSKELHGQYTTLKFACSPFIDIVMDYKICKS</sequence>
<reference evidence="1" key="1">
    <citation type="submission" date="2013-07" db="EMBL/GenBank/DDBJ databases">
        <title>Sub-species coevolution in mutualistic symbiosis.</title>
        <authorList>
            <person name="Murfin K."/>
            <person name="Klassen J."/>
            <person name="Lee M."/>
            <person name="Forst S."/>
            <person name="Stock P."/>
            <person name="Goodrich-Blair H."/>
        </authorList>
    </citation>
    <scope>NUCLEOTIDE SEQUENCE [LARGE SCALE GENOMIC DNA]</scope>
    <source>
        <strain evidence="1">Kraussei Becker Underwood</strain>
    </source>
</reference>
<accession>A0A077PPX5</accession>
<name>A0A077PPX5_XENBV</name>
<dbReference type="AlphaFoldDB" id="A0A077PPX5"/>
<proteinExistence type="predicted"/>
<organism evidence="1">
    <name type="scientific">Xenorhabdus bovienii str. kraussei Becker Underwood</name>
    <dbReference type="NCBI Taxonomy" id="1398204"/>
    <lineage>
        <taxon>Bacteria</taxon>
        <taxon>Pseudomonadati</taxon>
        <taxon>Pseudomonadota</taxon>
        <taxon>Gammaproteobacteria</taxon>
        <taxon>Enterobacterales</taxon>
        <taxon>Morganellaceae</taxon>
        <taxon>Xenorhabdus</taxon>
    </lineage>
</organism>
<evidence type="ECO:0000313" key="1">
    <source>
        <dbReference type="EMBL" id="CDH26365.1"/>
    </source>
</evidence>
<dbReference type="EMBL" id="CBSZ010000397">
    <property type="protein sequence ID" value="CDH26365.1"/>
    <property type="molecule type" value="Genomic_DNA"/>
</dbReference>
<gene>
    <name evidence="1" type="ORF">XBKB1_610004</name>
</gene>
<dbReference type="Proteomes" id="UP000028493">
    <property type="component" value="Unassembled WGS sequence"/>
</dbReference>
<comment type="caution">
    <text evidence="1">The sequence shown here is derived from an EMBL/GenBank/DDBJ whole genome shotgun (WGS) entry which is preliminary data.</text>
</comment>
<protein>
    <submittedName>
        <fullName evidence="1">Uncharacterized protein</fullName>
    </submittedName>
</protein>